<dbReference type="AlphaFoldDB" id="A0A132C325"/>
<feature type="signal peptide" evidence="1">
    <location>
        <begin position="1"/>
        <end position="20"/>
    </location>
</feature>
<dbReference type="Proteomes" id="UP000068382">
    <property type="component" value="Unassembled WGS sequence"/>
</dbReference>
<keyword evidence="3" id="KW-1185">Reference proteome</keyword>
<feature type="chain" id="PRO_5007288808" evidence="1">
    <location>
        <begin position="21"/>
        <end position="94"/>
    </location>
</feature>
<keyword evidence="1" id="KW-0732">Signal</keyword>
<reference evidence="2 3" key="1">
    <citation type="submission" date="2015-12" db="EMBL/GenBank/DDBJ databases">
        <title>Genome sequence of the marine Rhodobacteraceae strain O3.65, Candidatus Tritonibacter horizontis.</title>
        <authorList>
            <person name="Poehlein A."/>
            <person name="Giebel H.A."/>
            <person name="Voget S."/>
            <person name="Brinkhoff T."/>
        </authorList>
    </citation>
    <scope>NUCLEOTIDE SEQUENCE [LARGE SCALE GENOMIC DNA]</scope>
    <source>
        <strain evidence="2 3">O3.65</strain>
    </source>
</reference>
<proteinExistence type="predicted"/>
<gene>
    <name evidence="2" type="ORF">TRIHO_03460</name>
</gene>
<organism evidence="2 3">
    <name type="scientific">Tritonibacter horizontis</name>
    <dbReference type="NCBI Taxonomy" id="1768241"/>
    <lineage>
        <taxon>Bacteria</taxon>
        <taxon>Pseudomonadati</taxon>
        <taxon>Pseudomonadota</taxon>
        <taxon>Alphaproteobacteria</taxon>
        <taxon>Rhodobacterales</taxon>
        <taxon>Paracoccaceae</taxon>
        <taxon>Tritonibacter</taxon>
    </lineage>
</organism>
<dbReference type="PATRIC" id="fig|1768241.3.peg.347"/>
<evidence type="ECO:0000313" key="3">
    <source>
        <dbReference type="Proteomes" id="UP000068382"/>
    </source>
</evidence>
<protein>
    <submittedName>
        <fullName evidence="2">Uncharacterized protein</fullName>
    </submittedName>
</protein>
<comment type="caution">
    <text evidence="2">The sequence shown here is derived from an EMBL/GenBank/DDBJ whole genome shotgun (WGS) entry which is preliminary data.</text>
</comment>
<dbReference type="EMBL" id="LPUY01000008">
    <property type="protein sequence ID" value="KUP95008.1"/>
    <property type="molecule type" value="Genomic_DNA"/>
</dbReference>
<accession>A0A132C325</accession>
<evidence type="ECO:0000313" key="2">
    <source>
        <dbReference type="EMBL" id="KUP95008.1"/>
    </source>
</evidence>
<name>A0A132C325_9RHOB</name>
<sequence length="94" mass="10209">MTRTLSLVLLLATVAQSAVAADCYADYKAKQDKPLKLHYGVMQLAGDCSKPAAGKEIARRLNDAGWTLLSVQSIFGPDGLDKRKSDAGSYFLRF</sequence>
<evidence type="ECO:0000256" key="1">
    <source>
        <dbReference type="SAM" id="SignalP"/>
    </source>
</evidence>